<accession>A0A4Y2BBF6</accession>
<keyword evidence="3" id="KW-1185">Reference proteome</keyword>
<comment type="caution">
    <text evidence="2">The sequence shown here is derived from an EMBL/GenBank/DDBJ whole genome shotgun (WGS) entry which is preliminary data.</text>
</comment>
<keyword evidence="1" id="KW-0812">Transmembrane</keyword>
<evidence type="ECO:0000313" key="3">
    <source>
        <dbReference type="Proteomes" id="UP000499080"/>
    </source>
</evidence>
<dbReference type="EMBL" id="BGPR01000061">
    <property type="protein sequence ID" value="GBL88626.1"/>
    <property type="molecule type" value="Genomic_DNA"/>
</dbReference>
<feature type="transmembrane region" description="Helical" evidence="1">
    <location>
        <begin position="25"/>
        <end position="45"/>
    </location>
</feature>
<protein>
    <submittedName>
        <fullName evidence="2">Uncharacterized protein</fullName>
    </submittedName>
</protein>
<evidence type="ECO:0000313" key="2">
    <source>
        <dbReference type="EMBL" id="GBL88626.1"/>
    </source>
</evidence>
<dbReference type="Proteomes" id="UP000499080">
    <property type="component" value="Unassembled WGS sequence"/>
</dbReference>
<reference evidence="2 3" key="1">
    <citation type="journal article" date="2019" name="Sci. Rep.">
        <title>Orb-weaving spider Araneus ventricosus genome elucidates the spidroin gene catalogue.</title>
        <authorList>
            <person name="Kono N."/>
            <person name="Nakamura H."/>
            <person name="Ohtoshi R."/>
            <person name="Moran D.A.P."/>
            <person name="Shinohara A."/>
            <person name="Yoshida Y."/>
            <person name="Fujiwara M."/>
            <person name="Mori M."/>
            <person name="Tomita M."/>
            <person name="Arakawa K."/>
        </authorList>
    </citation>
    <scope>NUCLEOTIDE SEQUENCE [LARGE SCALE GENOMIC DNA]</scope>
</reference>
<organism evidence="2 3">
    <name type="scientific">Araneus ventricosus</name>
    <name type="common">Orbweaver spider</name>
    <name type="synonym">Epeira ventricosa</name>
    <dbReference type="NCBI Taxonomy" id="182803"/>
    <lineage>
        <taxon>Eukaryota</taxon>
        <taxon>Metazoa</taxon>
        <taxon>Ecdysozoa</taxon>
        <taxon>Arthropoda</taxon>
        <taxon>Chelicerata</taxon>
        <taxon>Arachnida</taxon>
        <taxon>Araneae</taxon>
        <taxon>Araneomorphae</taxon>
        <taxon>Entelegynae</taxon>
        <taxon>Araneoidea</taxon>
        <taxon>Araneidae</taxon>
        <taxon>Araneus</taxon>
    </lineage>
</organism>
<proteinExistence type="predicted"/>
<name>A0A4Y2BBF6_ARAVE</name>
<keyword evidence="1" id="KW-0472">Membrane</keyword>
<keyword evidence="1" id="KW-1133">Transmembrane helix</keyword>
<evidence type="ECO:0000256" key="1">
    <source>
        <dbReference type="SAM" id="Phobius"/>
    </source>
</evidence>
<dbReference type="AlphaFoldDB" id="A0A4Y2BBF6"/>
<sequence length="68" mass="7679">MTPSINLFVTILYSTKSPFTGLRVFIIYLPVFYLFANVCYFRLALQPHNATSQKGPTEAEIARLHLGS</sequence>
<gene>
    <name evidence="2" type="ORF">AVEN_195624_1</name>
</gene>